<evidence type="ECO:0000313" key="8">
    <source>
        <dbReference type="EMBL" id="MBH1942191.1"/>
    </source>
</evidence>
<dbReference type="AlphaFoldDB" id="A0A8J7HCK8"/>
<comment type="caution">
    <text evidence="8">The sequence shown here is derived from an EMBL/GenBank/DDBJ whole genome shotgun (WGS) entry which is preliminary data.</text>
</comment>
<keyword evidence="9" id="KW-1185">Reference proteome</keyword>
<evidence type="ECO:0000256" key="5">
    <source>
        <dbReference type="ARBA" id="ARBA00023136"/>
    </source>
</evidence>
<accession>A0A8J7HCK8</accession>
<evidence type="ECO:0000256" key="1">
    <source>
        <dbReference type="ARBA" id="ARBA00004651"/>
    </source>
</evidence>
<protein>
    <submittedName>
        <fullName evidence="8">FtsX-like permease family protein</fullName>
    </submittedName>
</protein>
<evidence type="ECO:0000256" key="3">
    <source>
        <dbReference type="ARBA" id="ARBA00022692"/>
    </source>
</evidence>
<evidence type="ECO:0000259" key="7">
    <source>
        <dbReference type="Pfam" id="PF02687"/>
    </source>
</evidence>
<keyword evidence="5 6" id="KW-0472">Membrane</keyword>
<evidence type="ECO:0000256" key="2">
    <source>
        <dbReference type="ARBA" id="ARBA00022475"/>
    </source>
</evidence>
<name>A0A8J7HCK8_9FIRM</name>
<comment type="subcellular location">
    <subcellularLocation>
        <location evidence="1">Cell membrane</location>
        <topology evidence="1">Multi-pass membrane protein</topology>
    </subcellularLocation>
</comment>
<keyword evidence="3 6" id="KW-0812">Transmembrane</keyword>
<sequence>MYINSKHLCAKYETSVKQMILGLIRTNTKIEGSVLVDNGESVVLIHGKKGEGFINLLKVFIKLTLKKNIKSYINCSLILLAAVFLIVIFTGLSDNLKNQYTDTHLTSFYLSYKFSGFQIVFNTAAVLFVMYQYYKIMTKNILDYSIIKALGASKNILRGLIMLQTLLLLVLTVPFGLFLGVLSAEFIQHLIKEFSSLEHCYNLNLLSSGLPLAAAVLVSTSIIAGVITIYSIEKRLPSQILKDQKPVPLL</sequence>
<dbReference type="InterPro" id="IPR003838">
    <property type="entry name" value="ABC3_permease_C"/>
</dbReference>
<dbReference type="EMBL" id="JAEAGR010000018">
    <property type="protein sequence ID" value="MBH1942191.1"/>
    <property type="molecule type" value="Genomic_DNA"/>
</dbReference>
<evidence type="ECO:0000313" key="9">
    <source>
        <dbReference type="Proteomes" id="UP000623269"/>
    </source>
</evidence>
<proteinExistence type="predicted"/>
<gene>
    <name evidence="8" type="ORF">I5677_14925</name>
</gene>
<feature type="transmembrane region" description="Helical" evidence="6">
    <location>
        <begin position="112"/>
        <end position="134"/>
    </location>
</feature>
<organism evidence="8 9">
    <name type="scientific">Mobilitalea sibirica</name>
    <dbReference type="NCBI Taxonomy" id="1462919"/>
    <lineage>
        <taxon>Bacteria</taxon>
        <taxon>Bacillati</taxon>
        <taxon>Bacillota</taxon>
        <taxon>Clostridia</taxon>
        <taxon>Lachnospirales</taxon>
        <taxon>Lachnospiraceae</taxon>
        <taxon>Mobilitalea</taxon>
    </lineage>
</organism>
<feature type="transmembrane region" description="Helical" evidence="6">
    <location>
        <begin position="155"/>
        <end position="182"/>
    </location>
</feature>
<feature type="transmembrane region" description="Helical" evidence="6">
    <location>
        <begin position="212"/>
        <end position="232"/>
    </location>
</feature>
<evidence type="ECO:0000256" key="6">
    <source>
        <dbReference type="SAM" id="Phobius"/>
    </source>
</evidence>
<feature type="transmembrane region" description="Helical" evidence="6">
    <location>
        <begin position="72"/>
        <end position="92"/>
    </location>
</feature>
<dbReference type="Proteomes" id="UP000623269">
    <property type="component" value="Unassembled WGS sequence"/>
</dbReference>
<dbReference type="GO" id="GO:0005886">
    <property type="term" value="C:plasma membrane"/>
    <property type="evidence" value="ECO:0007669"/>
    <property type="project" value="UniProtKB-SubCell"/>
</dbReference>
<evidence type="ECO:0000256" key="4">
    <source>
        <dbReference type="ARBA" id="ARBA00022989"/>
    </source>
</evidence>
<feature type="domain" description="ABC3 transporter permease C-terminal" evidence="7">
    <location>
        <begin position="120"/>
        <end position="229"/>
    </location>
</feature>
<dbReference type="Pfam" id="PF02687">
    <property type="entry name" value="FtsX"/>
    <property type="match status" value="1"/>
</dbReference>
<keyword evidence="4 6" id="KW-1133">Transmembrane helix</keyword>
<keyword evidence="2" id="KW-1003">Cell membrane</keyword>
<reference evidence="8" key="1">
    <citation type="submission" date="2020-12" db="EMBL/GenBank/DDBJ databases">
        <title>M. sibirica DSM 26468T genome.</title>
        <authorList>
            <person name="Thieme N."/>
            <person name="Rettenmaier R."/>
            <person name="Zverlov V."/>
            <person name="Liebl W."/>
        </authorList>
    </citation>
    <scope>NUCLEOTIDE SEQUENCE</scope>
    <source>
        <strain evidence="8">DSM 26468</strain>
    </source>
</reference>